<dbReference type="SUPFAM" id="SSF56112">
    <property type="entry name" value="Protein kinase-like (PK-like)"/>
    <property type="match status" value="1"/>
</dbReference>
<dbReference type="Gene3D" id="1.10.510.10">
    <property type="entry name" value="Transferase(Phosphotransferase) domain 1"/>
    <property type="match status" value="1"/>
</dbReference>
<keyword evidence="1" id="KW-0547">Nucleotide-binding</keyword>
<comment type="caution">
    <text evidence="4">The sequence shown here is derived from an EMBL/GenBank/DDBJ whole genome shotgun (WGS) entry which is preliminary data.</text>
</comment>
<sequence>MQPENILFDEQNIAEVPDFTLSESISEGKTHVSGRVAGALGLIAPGYMLIGLCNEKSDVFSFGVLLLVLLTGQRIYDRSRRETGDDYWLLPHVKKYNENDRFYEIVDPAISLDMDCHEMGLFLRRNNDLEKVEKTAFLMRNGEILLEKLIASCNGKRNPIRNFSSEEIKQATNDYDTRKVTKTDSLYELYGGFLRDRPISVMKFKTSQEHAFE</sequence>
<dbReference type="InterPro" id="IPR045274">
    <property type="entry name" value="WAK-like"/>
</dbReference>
<gene>
    <name evidence="4" type="ORF">JRO89_XS03G0317000</name>
</gene>
<dbReference type="EMBL" id="JAFEMO010000003">
    <property type="protein sequence ID" value="KAH7574585.1"/>
    <property type="molecule type" value="Genomic_DNA"/>
</dbReference>
<name>A0ABQ8IDC6_9ROSI</name>
<evidence type="ECO:0000259" key="3">
    <source>
        <dbReference type="PROSITE" id="PS50011"/>
    </source>
</evidence>
<protein>
    <recommendedName>
        <fullName evidence="3">Protein kinase domain-containing protein</fullName>
    </recommendedName>
</protein>
<dbReference type="PANTHER" id="PTHR27005:SF466">
    <property type="entry name" value="NON-FUNCTIONAL PSEUDOKINASE ZED1-LIKE"/>
    <property type="match status" value="1"/>
</dbReference>
<keyword evidence="5" id="KW-1185">Reference proteome</keyword>
<dbReference type="InterPro" id="IPR011009">
    <property type="entry name" value="Kinase-like_dom_sf"/>
</dbReference>
<organism evidence="4 5">
    <name type="scientific">Xanthoceras sorbifolium</name>
    <dbReference type="NCBI Taxonomy" id="99658"/>
    <lineage>
        <taxon>Eukaryota</taxon>
        <taxon>Viridiplantae</taxon>
        <taxon>Streptophyta</taxon>
        <taxon>Embryophyta</taxon>
        <taxon>Tracheophyta</taxon>
        <taxon>Spermatophyta</taxon>
        <taxon>Magnoliopsida</taxon>
        <taxon>eudicotyledons</taxon>
        <taxon>Gunneridae</taxon>
        <taxon>Pentapetalae</taxon>
        <taxon>rosids</taxon>
        <taxon>malvids</taxon>
        <taxon>Sapindales</taxon>
        <taxon>Sapindaceae</taxon>
        <taxon>Xanthoceroideae</taxon>
        <taxon>Xanthoceras</taxon>
    </lineage>
</organism>
<evidence type="ECO:0000256" key="1">
    <source>
        <dbReference type="ARBA" id="ARBA00022741"/>
    </source>
</evidence>
<proteinExistence type="predicted"/>
<dbReference type="InterPro" id="IPR000719">
    <property type="entry name" value="Prot_kinase_dom"/>
</dbReference>
<evidence type="ECO:0000313" key="5">
    <source>
        <dbReference type="Proteomes" id="UP000827721"/>
    </source>
</evidence>
<dbReference type="Pfam" id="PF00069">
    <property type="entry name" value="Pkinase"/>
    <property type="match status" value="1"/>
</dbReference>
<evidence type="ECO:0000256" key="2">
    <source>
        <dbReference type="ARBA" id="ARBA00022840"/>
    </source>
</evidence>
<dbReference type="PANTHER" id="PTHR27005">
    <property type="entry name" value="WALL-ASSOCIATED RECEPTOR KINASE-LIKE 21"/>
    <property type="match status" value="1"/>
</dbReference>
<dbReference type="Proteomes" id="UP000827721">
    <property type="component" value="Unassembled WGS sequence"/>
</dbReference>
<feature type="domain" description="Protein kinase" evidence="3">
    <location>
        <begin position="1"/>
        <end position="176"/>
    </location>
</feature>
<evidence type="ECO:0000313" key="4">
    <source>
        <dbReference type="EMBL" id="KAH7574585.1"/>
    </source>
</evidence>
<keyword evidence="2" id="KW-0067">ATP-binding</keyword>
<reference evidence="4 5" key="1">
    <citation type="submission" date="2021-02" db="EMBL/GenBank/DDBJ databases">
        <title>Plant Genome Project.</title>
        <authorList>
            <person name="Zhang R.-G."/>
        </authorList>
    </citation>
    <scope>NUCLEOTIDE SEQUENCE [LARGE SCALE GENOMIC DNA]</scope>
    <source>
        <tissue evidence="4">Leaves</tissue>
    </source>
</reference>
<accession>A0ABQ8IDC6</accession>
<dbReference type="PROSITE" id="PS50011">
    <property type="entry name" value="PROTEIN_KINASE_DOM"/>
    <property type="match status" value="1"/>
</dbReference>